<dbReference type="InterPro" id="IPR018376">
    <property type="entry name" value="Enoyl-CoA_hyd/isom_CS"/>
</dbReference>
<dbReference type="AlphaFoldDB" id="A0A1M6CI43"/>
<dbReference type="InterPro" id="IPR001753">
    <property type="entry name" value="Enoyl-CoA_hydra/iso"/>
</dbReference>
<dbReference type="PANTHER" id="PTHR11941:SF54">
    <property type="entry name" value="ENOYL-COA HYDRATASE, MITOCHONDRIAL"/>
    <property type="match status" value="1"/>
</dbReference>
<dbReference type="SUPFAM" id="SSF52096">
    <property type="entry name" value="ClpP/crotonase"/>
    <property type="match status" value="1"/>
</dbReference>
<protein>
    <submittedName>
        <fullName evidence="4">Enoyl-CoA hydratase</fullName>
    </submittedName>
</protein>
<dbReference type="CDD" id="cd06558">
    <property type="entry name" value="crotonase-like"/>
    <property type="match status" value="1"/>
</dbReference>
<evidence type="ECO:0000256" key="2">
    <source>
        <dbReference type="ARBA" id="ARBA00023239"/>
    </source>
</evidence>
<dbReference type="InterPro" id="IPR029045">
    <property type="entry name" value="ClpP/crotonase-like_dom_sf"/>
</dbReference>
<dbReference type="Gene3D" id="3.90.226.10">
    <property type="entry name" value="2-enoyl-CoA Hydratase, Chain A, domain 1"/>
    <property type="match status" value="1"/>
</dbReference>
<evidence type="ECO:0000313" key="5">
    <source>
        <dbReference type="Proteomes" id="UP000184418"/>
    </source>
</evidence>
<evidence type="ECO:0000313" key="4">
    <source>
        <dbReference type="EMBL" id="SHI60656.1"/>
    </source>
</evidence>
<reference evidence="4 5" key="1">
    <citation type="submission" date="2016-11" db="EMBL/GenBank/DDBJ databases">
        <authorList>
            <person name="Jaros S."/>
            <person name="Januszkiewicz K."/>
            <person name="Wedrychowicz H."/>
        </authorList>
    </citation>
    <scope>NUCLEOTIDE SEQUENCE [LARGE SCALE GENOMIC DNA]</scope>
    <source>
        <strain evidence="4 5">DSM 21074</strain>
    </source>
</reference>
<dbReference type="Pfam" id="PF00378">
    <property type="entry name" value="ECH_1"/>
    <property type="match status" value="1"/>
</dbReference>
<dbReference type="OrthoDB" id="9775794at2"/>
<organism evidence="4 5">
    <name type="scientific">Hymenobacter daecheongensis DSM 21074</name>
    <dbReference type="NCBI Taxonomy" id="1121955"/>
    <lineage>
        <taxon>Bacteria</taxon>
        <taxon>Pseudomonadati</taxon>
        <taxon>Bacteroidota</taxon>
        <taxon>Cytophagia</taxon>
        <taxon>Cytophagales</taxon>
        <taxon>Hymenobacteraceae</taxon>
        <taxon>Hymenobacter</taxon>
    </lineage>
</organism>
<dbReference type="RefSeq" id="WP_073106429.1">
    <property type="nucleotide sequence ID" value="NZ_FQYN01000002.1"/>
</dbReference>
<dbReference type="STRING" id="1121955.SAMN02745146_1162"/>
<gene>
    <name evidence="4" type="ORF">SAMN02745146_1162</name>
</gene>
<dbReference type="GO" id="GO:0016829">
    <property type="term" value="F:lyase activity"/>
    <property type="evidence" value="ECO:0007669"/>
    <property type="project" value="UniProtKB-KW"/>
</dbReference>
<evidence type="ECO:0000256" key="3">
    <source>
        <dbReference type="RuleBase" id="RU003707"/>
    </source>
</evidence>
<name>A0A1M6CI43_9BACT</name>
<evidence type="ECO:0000256" key="1">
    <source>
        <dbReference type="ARBA" id="ARBA00005254"/>
    </source>
</evidence>
<dbReference type="Gene3D" id="1.10.12.10">
    <property type="entry name" value="Lyase 2-enoyl-coa Hydratase, Chain A, domain 2"/>
    <property type="match status" value="1"/>
</dbReference>
<keyword evidence="2" id="KW-0456">Lyase</keyword>
<dbReference type="PROSITE" id="PS00166">
    <property type="entry name" value="ENOYL_COA_HYDRATASE"/>
    <property type="match status" value="1"/>
</dbReference>
<sequence>MAKPENLLTSISASGILTVSVNRPTKMNALNIETLRELEQCFQEAAQNEHIRAILVTGAGEKAFVAGADIVEIATLTSHNSRGFVERGQAVFRLIEESRKPVVAAVNGFALGGGCELAMACHLRVGSDKAVFGLPEVSLGITPGYGGTQRLAQIVGKGKALEIMMTGDFVKAEEAYRISLLNMLVPVEQLLPRCYELLDRILSRAPVAVAMVLRAVDAFYTHPAGFATEVDGFVTCCETTDFLEGTTAFLEKRKPSFTGAMPTAGA</sequence>
<dbReference type="InterPro" id="IPR014748">
    <property type="entry name" value="Enoyl-CoA_hydra_C"/>
</dbReference>
<comment type="similarity">
    <text evidence="1 3">Belongs to the enoyl-CoA hydratase/isomerase family.</text>
</comment>
<dbReference type="EMBL" id="FQYN01000002">
    <property type="protein sequence ID" value="SHI60656.1"/>
    <property type="molecule type" value="Genomic_DNA"/>
</dbReference>
<keyword evidence="5" id="KW-1185">Reference proteome</keyword>
<dbReference type="FunFam" id="3.90.226.10:FF:000009">
    <property type="entry name" value="Carnitinyl-CoA dehydratase"/>
    <property type="match status" value="1"/>
</dbReference>
<proteinExistence type="inferred from homology"/>
<dbReference type="Proteomes" id="UP000184418">
    <property type="component" value="Unassembled WGS sequence"/>
</dbReference>
<accession>A0A1M6CI43</accession>
<dbReference type="GO" id="GO:0006635">
    <property type="term" value="P:fatty acid beta-oxidation"/>
    <property type="evidence" value="ECO:0007669"/>
    <property type="project" value="TreeGrafter"/>
</dbReference>
<dbReference type="PANTHER" id="PTHR11941">
    <property type="entry name" value="ENOYL-COA HYDRATASE-RELATED"/>
    <property type="match status" value="1"/>
</dbReference>